<dbReference type="Gene3D" id="3.20.20.120">
    <property type="entry name" value="Enolase-like C-terminal domain"/>
    <property type="match status" value="1"/>
</dbReference>
<dbReference type="InterPro" id="IPR034593">
    <property type="entry name" value="DgoD-like"/>
</dbReference>
<dbReference type="CDD" id="cd03316">
    <property type="entry name" value="MR_like"/>
    <property type="match status" value="1"/>
</dbReference>
<sequence>MRITSLETLRPALQPNLVFVLLHADDGTVGLGEAFFGARAVEAYLHETAARILFDLDDVTPASAALALRPYNGFASGGVEQRGNGAVDLAIWDAVGQRSGLSVARLLGGAVRTTLETYNTCAGADYVRTSTQQNSANWGTDHSASPWEDLDAFLTRPEQLATELRAEGITGMKIWPFDRAAERTAGTSISSREMDAALGIVAAARAGGGPDMRIMIELHGLWQLPAATEILHQLSEFQPFWVEDPIRSDAVDAYAQLRRRTEVPIAGGETAVGRRGFAPLLGAGVLDYATVDVQWTGGLVEARQVASLADAHGVPIAPHDCTGPATLAAAIHLTASQPNGVIQETVRAFLRTWYRDLVTGLPEVEDGHVTVPDDPGHGVKLRPEVLAAAADGTDASVCRRVSTP</sequence>
<dbReference type="SFLD" id="SFLDG00179">
    <property type="entry name" value="mandelate_racemase"/>
    <property type="match status" value="1"/>
</dbReference>
<dbReference type="PANTHER" id="PTHR48080">
    <property type="entry name" value="D-GALACTONATE DEHYDRATASE-RELATED"/>
    <property type="match status" value="1"/>
</dbReference>
<dbReference type="InterPro" id="IPR029065">
    <property type="entry name" value="Enolase_C-like"/>
</dbReference>
<feature type="domain" description="Mandelate racemase/muconate lactonizing enzyme C-terminal" evidence="2">
    <location>
        <begin position="157"/>
        <end position="264"/>
    </location>
</feature>
<dbReference type="PANTHER" id="PTHR48080:SF2">
    <property type="entry name" value="D-GALACTONATE DEHYDRATASE"/>
    <property type="match status" value="1"/>
</dbReference>
<dbReference type="Gene3D" id="3.30.390.10">
    <property type="entry name" value="Enolase-like, N-terminal domain"/>
    <property type="match status" value="1"/>
</dbReference>
<evidence type="ECO:0000313" key="3">
    <source>
        <dbReference type="EMBL" id="WPR89330.1"/>
    </source>
</evidence>
<dbReference type="Proteomes" id="UP001323798">
    <property type="component" value="Chromosome"/>
</dbReference>
<dbReference type="InterPro" id="IPR029017">
    <property type="entry name" value="Enolase-like_N"/>
</dbReference>
<dbReference type="InterPro" id="IPR036849">
    <property type="entry name" value="Enolase-like_C_sf"/>
</dbReference>
<gene>
    <name evidence="3" type="ORF">SM116_16440</name>
</gene>
<dbReference type="InterPro" id="IPR013342">
    <property type="entry name" value="Mandelate_racemase_C"/>
</dbReference>
<keyword evidence="1" id="KW-0456">Lyase</keyword>
<dbReference type="Pfam" id="PF13378">
    <property type="entry name" value="MR_MLE_C"/>
    <property type="match status" value="1"/>
</dbReference>
<dbReference type="SFLD" id="SFLDS00001">
    <property type="entry name" value="Enolase"/>
    <property type="match status" value="1"/>
</dbReference>
<dbReference type="SUPFAM" id="SSF54826">
    <property type="entry name" value="Enolase N-terminal domain-like"/>
    <property type="match status" value="1"/>
</dbReference>
<name>A0ABZ0SMC3_9MICO</name>
<evidence type="ECO:0000256" key="1">
    <source>
        <dbReference type="ARBA" id="ARBA00023239"/>
    </source>
</evidence>
<dbReference type="RefSeq" id="WP_320942046.1">
    <property type="nucleotide sequence ID" value="NZ_BAABEU010000001.1"/>
</dbReference>
<reference evidence="3 4" key="1">
    <citation type="submission" date="2023-11" db="EMBL/GenBank/DDBJ databases">
        <title>Genome sequence of Microbacterium rhizosphaerae KACC 19337.</title>
        <authorList>
            <person name="Choi H."/>
            <person name="Kim S."/>
            <person name="Kim Y."/>
            <person name="Kwon S.-W."/>
            <person name="Heo J."/>
        </authorList>
    </citation>
    <scope>NUCLEOTIDE SEQUENCE [LARGE SCALE GENOMIC DNA]</scope>
    <source>
        <strain evidence="3 4">KACC 19337</strain>
    </source>
</reference>
<evidence type="ECO:0000259" key="2">
    <source>
        <dbReference type="SMART" id="SM00922"/>
    </source>
</evidence>
<proteinExistence type="predicted"/>
<protein>
    <submittedName>
        <fullName evidence="3">Mandelate racemase/muconate lactonizing enzyme family protein</fullName>
    </submittedName>
</protein>
<organism evidence="3 4">
    <name type="scientific">Microbacterium rhizosphaerae</name>
    <dbReference type="NCBI Taxonomy" id="1678237"/>
    <lineage>
        <taxon>Bacteria</taxon>
        <taxon>Bacillati</taxon>
        <taxon>Actinomycetota</taxon>
        <taxon>Actinomycetes</taxon>
        <taxon>Micrococcales</taxon>
        <taxon>Microbacteriaceae</taxon>
        <taxon>Microbacterium</taxon>
    </lineage>
</organism>
<dbReference type="EMBL" id="CP139368">
    <property type="protein sequence ID" value="WPR89330.1"/>
    <property type="molecule type" value="Genomic_DNA"/>
</dbReference>
<dbReference type="Pfam" id="PF02746">
    <property type="entry name" value="MR_MLE_N"/>
    <property type="match status" value="1"/>
</dbReference>
<evidence type="ECO:0000313" key="4">
    <source>
        <dbReference type="Proteomes" id="UP001323798"/>
    </source>
</evidence>
<dbReference type="SMART" id="SM00922">
    <property type="entry name" value="MR_MLE"/>
    <property type="match status" value="1"/>
</dbReference>
<dbReference type="InterPro" id="IPR013341">
    <property type="entry name" value="Mandelate_racemase_N_dom"/>
</dbReference>
<keyword evidence="4" id="KW-1185">Reference proteome</keyword>
<accession>A0ABZ0SMC3</accession>
<dbReference type="SUPFAM" id="SSF51604">
    <property type="entry name" value="Enolase C-terminal domain-like"/>
    <property type="match status" value="1"/>
</dbReference>